<comment type="caution">
    <text evidence="1">The sequence shown here is derived from an EMBL/GenBank/DDBJ whole genome shotgun (WGS) entry which is preliminary data.</text>
</comment>
<name>A0A7J5TTQ4_9BACT</name>
<evidence type="ECO:0000313" key="1">
    <source>
        <dbReference type="EMBL" id="KAB7725229.1"/>
    </source>
</evidence>
<sequence length="63" mass="6840">MNTPKKVAGPRSAPKRVAVIKNGHTDAELDAMEERWANHPGPRLTLADVLAIELAKAEKNHSS</sequence>
<accession>A0A7J5TTQ4</accession>
<dbReference type="EMBL" id="WELI01000027">
    <property type="protein sequence ID" value="KAB7725229.1"/>
    <property type="molecule type" value="Genomic_DNA"/>
</dbReference>
<gene>
    <name evidence="1" type="ORF">F5984_26345</name>
</gene>
<proteinExistence type="predicted"/>
<keyword evidence="2" id="KW-1185">Reference proteome</keyword>
<dbReference type="AlphaFoldDB" id="A0A7J5TTQ4"/>
<protein>
    <submittedName>
        <fullName evidence="1">Uncharacterized protein</fullName>
    </submittedName>
</protein>
<dbReference type="Proteomes" id="UP000488299">
    <property type="component" value="Unassembled WGS sequence"/>
</dbReference>
<evidence type="ECO:0000313" key="2">
    <source>
        <dbReference type="Proteomes" id="UP000488299"/>
    </source>
</evidence>
<organism evidence="1 2">
    <name type="scientific">Rudanella paleaurantiibacter</name>
    <dbReference type="NCBI Taxonomy" id="2614655"/>
    <lineage>
        <taxon>Bacteria</taxon>
        <taxon>Pseudomonadati</taxon>
        <taxon>Bacteroidota</taxon>
        <taxon>Cytophagia</taxon>
        <taxon>Cytophagales</taxon>
        <taxon>Cytophagaceae</taxon>
        <taxon>Rudanella</taxon>
    </lineage>
</organism>
<reference evidence="1 2" key="1">
    <citation type="submission" date="2019-10" db="EMBL/GenBank/DDBJ databases">
        <title>Rudanella paleaurantiibacter sp. nov., isolated from sludge.</title>
        <authorList>
            <person name="Xu S.Q."/>
        </authorList>
    </citation>
    <scope>NUCLEOTIDE SEQUENCE [LARGE SCALE GENOMIC DNA]</scope>
    <source>
        <strain evidence="1 2">HX-22-17</strain>
    </source>
</reference>